<comment type="caution">
    <text evidence="2">The sequence shown here is derived from an EMBL/GenBank/DDBJ whole genome shotgun (WGS) entry which is preliminary data.</text>
</comment>
<proteinExistence type="predicted"/>
<accession>A0A6L2MV43</accession>
<reference evidence="2" key="1">
    <citation type="journal article" date="2019" name="Sci. Rep.">
        <title>Draft genome of Tanacetum cinerariifolium, the natural source of mosquito coil.</title>
        <authorList>
            <person name="Yamashiro T."/>
            <person name="Shiraishi A."/>
            <person name="Satake H."/>
            <person name="Nakayama K."/>
        </authorList>
    </citation>
    <scope>NUCLEOTIDE SEQUENCE</scope>
</reference>
<dbReference type="EMBL" id="BKCJ010007215">
    <property type="protein sequence ID" value="GEU76114.1"/>
    <property type="molecule type" value="Genomic_DNA"/>
</dbReference>
<protein>
    <submittedName>
        <fullName evidence="2">Uncharacterized protein</fullName>
    </submittedName>
</protein>
<sequence length="109" mass="12332">MEISLKGAIEELHECIELCNLTIKKSSVKPQSKALDFEPVHSIVRLGLNEIESSTGVARKYIIEELRQHVNSLVKPNDLKAFFGYEEEEEEETEHGKENNFSKSLSTLG</sequence>
<organism evidence="2">
    <name type="scientific">Tanacetum cinerariifolium</name>
    <name type="common">Dalmatian daisy</name>
    <name type="synonym">Chrysanthemum cinerariifolium</name>
    <dbReference type="NCBI Taxonomy" id="118510"/>
    <lineage>
        <taxon>Eukaryota</taxon>
        <taxon>Viridiplantae</taxon>
        <taxon>Streptophyta</taxon>
        <taxon>Embryophyta</taxon>
        <taxon>Tracheophyta</taxon>
        <taxon>Spermatophyta</taxon>
        <taxon>Magnoliopsida</taxon>
        <taxon>eudicotyledons</taxon>
        <taxon>Gunneridae</taxon>
        <taxon>Pentapetalae</taxon>
        <taxon>asterids</taxon>
        <taxon>campanulids</taxon>
        <taxon>Asterales</taxon>
        <taxon>Asteraceae</taxon>
        <taxon>Asteroideae</taxon>
        <taxon>Anthemideae</taxon>
        <taxon>Anthemidinae</taxon>
        <taxon>Tanacetum</taxon>
    </lineage>
</organism>
<name>A0A6L2MV43_TANCI</name>
<dbReference type="AlphaFoldDB" id="A0A6L2MV43"/>
<feature type="region of interest" description="Disordered" evidence="1">
    <location>
        <begin position="86"/>
        <end position="109"/>
    </location>
</feature>
<evidence type="ECO:0000313" key="2">
    <source>
        <dbReference type="EMBL" id="GEU76114.1"/>
    </source>
</evidence>
<gene>
    <name evidence="2" type="ORF">Tci_048092</name>
</gene>
<evidence type="ECO:0000256" key="1">
    <source>
        <dbReference type="SAM" id="MobiDB-lite"/>
    </source>
</evidence>